<comment type="caution">
    <text evidence="1">The sequence shown here is derived from an EMBL/GenBank/DDBJ whole genome shotgun (WGS) entry which is preliminary data.</text>
</comment>
<reference evidence="1 2" key="1">
    <citation type="submission" date="2018-11" db="EMBL/GenBank/DDBJ databases">
        <title>Genome sequence and assembly of Colletotrichum sidae.</title>
        <authorList>
            <person name="Gan P."/>
            <person name="Shirasu K."/>
        </authorList>
    </citation>
    <scope>NUCLEOTIDE SEQUENCE [LARGE SCALE GENOMIC DNA]</scope>
    <source>
        <strain evidence="1 2">CBS 518.97</strain>
    </source>
</reference>
<accession>A0A4R8T5T5</accession>
<dbReference type="Proteomes" id="UP000295604">
    <property type="component" value="Unassembled WGS sequence"/>
</dbReference>
<gene>
    <name evidence="1" type="ORF">C8034_v007288</name>
</gene>
<name>A0A4R8T5T5_9PEZI</name>
<evidence type="ECO:0000313" key="2">
    <source>
        <dbReference type="Proteomes" id="UP000295604"/>
    </source>
</evidence>
<protein>
    <submittedName>
        <fullName evidence="1">Uncharacterized protein</fullName>
    </submittedName>
</protein>
<dbReference type="EMBL" id="QAPF01000312">
    <property type="protein sequence ID" value="TEA11867.1"/>
    <property type="molecule type" value="Genomic_DNA"/>
</dbReference>
<proteinExistence type="predicted"/>
<evidence type="ECO:0000313" key="1">
    <source>
        <dbReference type="EMBL" id="TEA11867.1"/>
    </source>
</evidence>
<keyword evidence="2" id="KW-1185">Reference proteome</keyword>
<dbReference type="AlphaFoldDB" id="A0A4R8T5T5"/>
<sequence length="138" mass="15462">MLTAWTPFMQESVFRAVRRDRASHINMLLGSTRGGRDGPGEPCRRCSDVELSNTEDGCDRRPSTISARTLRTCSRRRDLGHGRHDLAMDGMTWLVTARLAADRRSAKLPTNEAVVAPPTSPWRWFDIGSFPARCAMES</sequence>
<organism evidence="1 2">
    <name type="scientific">Colletotrichum sidae</name>
    <dbReference type="NCBI Taxonomy" id="1347389"/>
    <lineage>
        <taxon>Eukaryota</taxon>
        <taxon>Fungi</taxon>
        <taxon>Dikarya</taxon>
        <taxon>Ascomycota</taxon>
        <taxon>Pezizomycotina</taxon>
        <taxon>Sordariomycetes</taxon>
        <taxon>Hypocreomycetidae</taxon>
        <taxon>Glomerellales</taxon>
        <taxon>Glomerellaceae</taxon>
        <taxon>Colletotrichum</taxon>
        <taxon>Colletotrichum orbiculare species complex</taxon>
    </lineage>
</organism>